<dbReference type="Pfam" id="PF03692">
    <property type="entry name" value="CxxCxxCC"/>
    <property type="match status" value="1"/>
</dbReference>
<keyword evidence="2" id="KW-1185">Reference proteome</keyword>
<dbReference type="EMBL" id="LT838813">
    <property type="protein sequence ID" value="SMD42068.1"/>
    <property type="molecule type" value="Genomic_DNA"/>
</dbReference>
<sequence>MNLEEKSQEVRKVFEELDTEIKSFLDASKLTCISGCGFCCSNPKVSASVLEFLPLAFDLYTKGKAEKALEILDKTTEEDACILYKSLSEDGHLGFCSDYQNRGMICRLFGSSARKNKEGQKEIITCKKIKTEKKALYDTTVTAIKSEMPIPSSTDAYRKINNIDFRLTERQLPINQAIKEALESVITFKFYTENQEPESMENF</sequence>
<protein>
    <submittedName>
        <fullName evidence="1">Putative zinc-or iron-chelating domain-containing protein</fullName>
    </submittedName>
</protein>
<evidence type="ECO:0000313" key="2">
    <source>
        <dbReference type="Proteomes" id="UP000192333"/>
    </source>
</evidence>
<dbReference type="STRING" id="758820.SAMN00777080_0605"/>
<dbReference type="InterPro" id="IPR005358">
    <property type="entry name" value="Puta_zinc/iron-chelating_dom"/>
</dbReference>
<dbReference type="Proteomes" id="UP000192333">
    <property type="component" value="Chromosome I"/>
</dbReference>
<accession>A0A1W2H0B0</accession>
<organism evidence="1 2">
    <name type="scientific">Aquiflexum balticum DSM 16537</name>
    <dbReference type="NCBI Taxonomy" id="758820"/>
    <lineage>
        <taxon>Bacteria</taxon>
        <taxon>Pseudomonadati</taxon>
        <taxon>Bacteroidota</taxon>
        <taxon>Cytophagia</taxon>
        <taxon>Cytophagales</taxon>
        <taxon>Cyclobacteriaceae</taxon>
        <taxon>Aquiflexum</taxon>
    </lineage>
</organism>
<name>A0A1W2H0B0_9BACT</name>
<proteinExistence type="predicted"/>
<evidence type="ECO:0000313" key="1">
    <source>
        <dbReference type="EMBL" id="SMD42068.1"/>
    </source>
</evidence>
<dbReference type="RefSeq" id="WP_084118914.1">
    <property type="nucleotide sequence ID" value="NZ_LT838813.1"/>
</dbReference>
<gene>
    <name evidence="1" type="ORF">SAMN00777080_0605</name>
</gene>
<dbReference type="AlphaFoldDB" id="A0A1W2H0B0"/>
<reference evidence="2" key="1">
    <citation type="submission" date="2017-04" db="EMBL/GenBank/DDBJ databases">
        <authorList>
            <person name="Varghese N."/>
            <person name="Submissions S."/>
        </authorList>
    </citation>
    <scope>NUCLEOTIDE SEQUENCE [LARGE SCALE GENOMIC DNA]</scope>
    <source>
        <strain evidence="2">DSM 16537</strain>
    </source>
</reference>
<dbReference type="OrthoDB" id="9806610at2"/>